<dbReference type="SUPFAM" id="SSF52343">
    <property type="entry name" value="Ferredoxin reductase-like, C-terminal NADP-linked domain"/>
    <property type="match status" value="1"/>
</dbReference>
<comment type="cofactor">
    <cofactor evidence="2">
        <name>[2Fe-2S] cluster</name>
        <dbReference type="ChEBI" id="CHEBI:190135"/>
    </cofactor>
</comment>
<dbReference type="InterPro" id="IPR001709">
    <property type="entry name" value="Flavoprot_Pyr_Nucl_cyt_Rdtase"/>
</dbReference>
<evidence type="ECO:0000256" key="1">
    <source>
        <dbReference type="ARBA" id="ARBA00023075"/>
    </source>
</evidence>
<dbReference type="PROSITE" id="PS51384">
    <property type="entry name" value="FAD_FR"/>
    <property type="match status" value="1"/>
</dbReference>
<dbReference type="InterPro" id="IPR001433">
    <property type="entry name" value="OxRdtase_FAD/NAD-bd"/>
</dbReference>
<dbReference type="Pfam" id="PF00111">
    <property type="entry name" value="Fer2"/>
    <property type="match status" value="1"/>
</dbReference>
<dbReference type="SUPFAM" id="SSF54292">
    <property type="entry name" value="2Fe-2S ferredoxin-like"/>
    <property type="match status" value="1"/>
</dbReference>
<reference evidence="5 6" key="1">
    <citation type="submission" date="2019-07" db="EMBL/GenBank/DDBJ databases">
        <title>Shewanella sp. YLB-06 whole genomic sequence.</title>
        <authorList>
            <person name="Yu L."/>
        </authorList>
    </citation>
    <scope>NUCLEOTIDE SEQUENCE [LARGE SCALE GENOMIC DNA]</scope>
    <source>
        <strain evidence="5 6">YLB-06</strain>
    </source>
</reference>
<dbReference type="InterPro" id="IPR039261">
    <property type="entry name" value="FNR_nucleotide-bd"/>
</dbReference>
<name>A0ABX5X1F3_9GAMM</name>
<dbReference type="PRINTS" id="PR00371">
    <property type="entry name" value="FPNCR"/>
</dbReference>
<organism evidence="5 6">
    <name type="scientific">Shewanella psychropiezotolerans</name>
    <dbReference type="NCBI Taxonomy" id="2593655"/>
    <lineage>
        <taxon>Bacteria</taxon>
        <taxon>Pseudomonadati</taxon>
        <taxon>Pseudomonadota</taxon>
        <taxon>Gammaproteobacteria</taxon>
        <taxon>Alteromonadales</taxon>
        <taxon>Shewanellaceae</taxon>
        <taxon>Shewanella</taxon>
    </lineage>
</organism>
<dbReference type="Proteomes" id="UP000315947">
    <property type="component" value="Chromosome"/>
</dbReference>
<evidence type="ECO:0000256" key="2">
    <source>
        <dbReference type="ARBA" id="ARBA00034078"/>
    </source>
</evidence>
<dbReference type="CDD" id="cd06194">
    <property type="entry name" value="FNR_N-term_Iron_sulfur_binding"/>
    <property type="match status" value="1"/>
</dbReference>
<dbReference type="InterPro" id="IPR001041">
    <property type="entry name" value="2Fe-2S_ferredoxin-type"/>
</dbReference>
<dbReference type="InterPro" id="IPR050415">
    <property type="entry name" value="MRET"/>
</dbReference>
<keyword evidence="1" id="KW-0830">Ubiquinone</keyword>
<dbReference type="InterPro" id="IPR017938">
    <property type="entry name" value="Riboflavin_synthase-like_b-brl"/>
</dbReference>
<sequence length="340" mass="38259">MTRFYFDGQGFDAQSDETVLDTLIREGHQVNYSCKKGSCKTCLVKHVDGKLSTGSQRGLTLTLKRDHYLCACQCKPTSGLKLKSVLAQDLFISAQIHSKQYLSDSVVKLKLKLSETINHCAGQYINLRRFDGLTRSYAITNDPFGEFIELHVKRKYNGQFSDWLFNHASVGEGLLLQGPWGHCCYSKAYIEDDISLIACGTGLGPVYGIALDALKSGHRGKINLYHGARNHADLYQHSSLLQLMLEHRNFTYHGCVSTLQKNDAQPMSRVQQGDPFDIAMMHFPVKTLPGNKSRHRVYLCGEPDFVMRGQASVFLNGVPLNRIHVLSFDYKDLRSMSRSL</sequence>
<dbReference type="RefSeq" id="WP_144046144.1">
    <property type="nucleotide sequence ID" value="NZ_CP041614.1"/>
</dbReference>
<evidence type="ECO:0000313" key="5">
    <source>
        <dbReference type="EMBL" id="QDO83773.1"/>
    </source>
</evidence>
<dbReference type="InterPro" id="IPR036010">
    <property type="entry name" value="2Fe-2S_ferredoxin-like_sf"/>
</dbReference>
<feature type="domain" description="2Fe-2S ferredoxin-type" evidence="3">
    <location>
        <begin position="1"/>
        <end position="88"/>
    </location>
</feature>
<dbReference type="InterPro" id="IPR008333">
    <property type="entry name" value="Cbr1-like_FAD-bd_dom"/>
</dbReference>
<dbReference type="Pfam" id="PF00970">
    <property type="entry name" value="FAD_binding_6"/>
    <property type="match status" value="1"/>
</dbReference>
<keyword evidence="6" id="KW-1185">Reference proteome</keyword>
<dbReference type="InterPro" id="IPR012675">
    <property type="entry name" value="Beta-grasp_dom_sf"/>
</dbReference>
<dbReference type="PROSITE" id="PS51085">
    <property type="entry name" value="2FE2S_FER_2"/>
    <property type="match status" value="1"/>
</dbReference>
<dbReference type="EMBL" id="CP041614">
    <property type="protein sequence ID" value="QDO83773.1"/>
    <property type="molecule type" value="Genomic_DNA"/>
</dbReference>
<dbReference type="PRINTS" id="PR00410">
    <property type="entry name" value="PHEHYDRXLASE"/>
</dbReference>
<dbReference type="Gene3D" id="3.10.20.30">
    <property type="match status" value="1"/>
</dbReference>
<dbReference type="Gene3D" id="2.40.30.10">
    <property type="entry name" value="Translation factors"/>
    <property type="match status" value="1"/>
</dbReference>
<dbReference type="PANTHER" id="PTHR47354">
    <property type="entry name" value="NADH OXIDOREDUCTASE HCR"/>
    <property type="match status" value="1"/>
</dbReference>
<dbReference type="SUPFAM" id="SSF63380">
    <property type="entry name" value="Riboflavin synthase domain-like"/>
    <property type="match status" value="1"/>
</dbReference>
<evidence type="ECO:0000313" key="6">
    <source>
        <dbReference type="Proteomes" id="UP000315947"/>
    </source>
</evidence>
<dbReference type="Gene3D" id="3.40.50.80">
    <property type="entry name" value="Nucleotide-binding domain of ferredoxin-NADP reductase (FNR) module"/>
    <property type="match status" value="1"/>
</dbReference>
<dbReference type="CDD" id="cd00207">
    <property type="entry name" value="fer2"/>
    <property type="match status" value="1"/>
</dbReference>
<evidence type="ECO:0000259" key="4">
    <source>
        <dbReference type="PROSITE" id="PS51384"/>
    </source>
</evidence>
<dbReference type="Pfam" id="PF00175">
    <property type="entry name" value="NAD_binding_1"/>
    <property type="match status" value="1"/>
</dbReference>
<gene>
    <name evidence="5" type="ORF">FM037_11665</name>
</gene>
<dbReference type="InterPro" id="IPR017927">
    <property type="entry name" value="FAD-bd_FR_type"/>
</dbReference>
<proteinExistence type="predicted"/>
<feature type="domain" description="FAD-binding FR-type" evidence="4">
    <location>
        <begin position="89"/>
        <end position="186"/>
    </location>
</feature>
<accession>A0ABX5X1F3</accession>
<protein>
    <submittedName>
        <fullName evidence="5">2Fe-2S iron-sulfur cluster binding domain-containing protein</fullName>
    </submittedName>
</protein>
<dbReference type="PANTHER" id="PTHR47354:SF3">
    <property type="entry name" value="OXIDOREDUCTASE-RELATED"/>
    <property type="match status" value="1"/>
</dbReference>
<evidence type="ECO:0000259" key="3">
    <source>
        <dbReference type="PROSITE" id="PS51085"/>
    </source>
</evidence>